<dbReference type="NCBIfam" id="TIGR04183">
    <property type="entry name" value="Por_Secre_tail"/>
    <property type="match status" value="1"/>
</dbReference>
<gene>
    <name evidence="3" type="ORF">A2519_06445</name>
</gene>
<protein>
    <recommendedName>
        <fullName evidence="2">Secretion system C-terminal sorting domain-containing protein</fullName>
    </recommendedName>
</protein>
<reference evidence="3 4" key="1">
    <citation type="journal article" date="2016" name="Nat. Commun.">
        <title>Thousands of microbial genomes shed light on interconnected biogeochemical processes in an aquifer system.</title>
        <authorList>
            <person name="Anantharaman K."/>
            <person name="Brown C.T."/>
            <person name="Hug L.A."/>
            <person name="Sharon I."/>
            <person name="Castelle C.J."/>
            <person name="Probst A.J."/>
            <person name="Thomas B.C."/>
            <person name="Singh A."/>
            <person name="Wilkins M.J."/>
            <person name="Karaoz U."/>
            <person name="Brodie E.L."/>
            <person name="Williams K.H."/>
            <person name="Hubbard S.S."/>
            <person name="Banfield J.F."/>
        </authorList>
    </citation>
    <scope>NUCLEOTIDE SEQUENCE [LARGE SCALE GENOMIC DNA]</scope>
</reference>
<feature type="chain" id="PRO_5009528505" description="Secretion system C-terminal sorting domain-containing protein" evidence="1">
    <location>
        <begin position="26"/>
        <end position="240"/>
    </location>
</feature>
<proteinExistence type="predicted"/>
<dbReference type="EMBL" id="MFYX01000099">
    <property type="protein sequence ID" value="OGK02979.1"/>
    <property type="molecule type" value="Genomic_DNA"/>
</dbReference>
<sequence>MKNGRLLVVCTILLLSAAFLTPVQADTPAPMISYTTGALNYVETLTVAVNGYFHYSFCSTAGARIIDTLLSSGEMDALDSLFSDNHFSELDSLYYDGSVMDAYGYEISYLGKQVVVYNYSLPALNNIDSELHALVNKYLNLDMNKEGISIRENHLILFCRPNPFNPQTTITISDPCMANDRHVKLSIFNVHGKLVSHMNVKGPQLKAGLTWDASAFPSGTYIACVSADGRTYSKVLVLLK</sequence>
<organism evidence="3 4">
    <name type="scientific">Candidatus Raymondbacteria bacterium RIFOXYD12_FULL_49_13</name>
    <dbReference type="NCBI Taxonomy" id="1817890"/>
    <lineage>
        <taxon>Bacteria</taxon>
        <taxon>Raymondiibacteriota</taxon>
    </lineage>
</organism>
<evidence type="ECO:0000256" key="1">
    <source>
        <dbReference type="SAM" id="SignalP"/>
    </source>
</evidence>
<feature type="domain" description="Secretion system C-terminal sorting" evidence="2">
    <location>
        <begin position="161"/>
        <end position="237"/>
    </location>
</feature>
<keyword evidence="1" id="KW-0732">Signal</keyword>
<evidence type="ECO:0000259" key="2">
    <source>
        <dbReference type="Pfam" id="PF18962"/>
    </source>
</evidence>
<dbReference type="AlphaFoldDB" id="A0A1F7F8J5"/>
<evidence type="ECO:0000313" key="4">
    <source>
        <dbReference type="Proteomes" id="UP000179243"/>
    </source>
</evidence>
<name>A0A1F7F8J5_UNCRA</name>
<accession>A0A1F7F8J5</accession>
<dbReference type="InterPro" id="IPR026444">
    <property type="entry name" value="Secre_tail"/>
</dbReference>
<dbReference type="Proteomes" id="UP000179243">
    <property type="component" value="Unassembled WGS sequence"/>
</dbReference>
<feature type="signal peptide" evidence="1">
    <location>
        <begin position="1"/>
        <end position="25"/>
    </location>
</feature>
<comment type="caution">
    <text evidence="3">The sequence shown here is derived from an EMBL/GenBank/DDBJ whole genome shotgun (WGS) entry which is preliminary data.</text>
</comment>
<evidence type="ECO:0000313" key="3">
    <source>
        <dbReference type="EMBL" id="OGK02979.1"/>
    </source>
</evidence>
<dbReference type="Pfam" id="PF18962">
    <property type="entry name" value="Por_Secre_tail"/>
    <property type="match status" value="1"/>
</dbReference>